<keyword evidence="3" id="KW-1133">Transmembrane helix</keyword>
<feature type="transmembrane region" description="Helical" evidence="3">
    <location>
        <begin position="231"/>
        <end position="250"/>
    </location>
</feature>
<evidence type="ECO:0000256" key="3">
    <source>
        <dbReference type="SAM" id="Phobius"/>
    </source>
</evidence>
<evidence type="ECO:0000313" key="5">
    <source>
        <dbReference type="Proteomes" id="UP001153269"/>
    </source>
</evidence>
<dbReference type="AlphaFoldDB" id="A0A9N7V7K5"/>
<dbReference type="Gene3D" id="1.20.1250.20">
    <property type="entry name" value="MFS general substrate transporter like domains"/>
    <property type="match status" value="1"/>
</dbReference>
<organism evidence="4 5">
    <name type="scientific">Pleuronectes platessa</name>
    <name type="common">European plaice</name>
    <dbReference type="NCBI Taxonomy" id="8262"/>
    <lineage>
        <taxon>Eukaryota</taxon>
        <taxon>Metazoa</taxon>
        <taxon>Chordata</taxon>
        <taxon>Craniata</taxon>
        <taxon>Vertebrata</taxon>
        <taxon>Euteleostomi</taxon>
        <taxon>Actinopterygii</taxon>
        <taxon>Neopterygii</taxon>
        <taxon>Teleostei</taxon>
        <taxon>Neoteleostei</taxon>
        <taxon>Acanthomorphata</taxon>
        <taxon>Carangaria</taxon>
        <taxon>Pleuronectiformes</taxon>
        <taxon>Pleuronectoidei</taxon>
        <taxon>Pleuronectidae</taxon>
        <taxon>Pleuronectes</taxon>
    </lineage>
</organism>
<dbReference type="PANTHER" id="PTHR10686:SF37">
    <property type="entry name" value="THIAMINE TRANSPORTER 2"/>
    <property type="match status" value="1"/>
</dbReference>
<comment type="subcellular location">
    <subcellularLocation>
        <location evidence="1">Membrane</location>
        <topology evidence="1">Multi-pass membrane protein</topology>
    </subcellularLocation>
</comment>
<name>A0A9N7V7K5_PLEPL</name>
<evidence type="ECO:0000256" key="2">
    <source>
        <dbReference type="ARBA" id="ARBA00005773"/>
    </source>
</evidence>
<keyword evidence="3" id="KW-0812">Transmembrane</keyword>
<protein>
    <recommendedName>
        <fullName evidence="6">Solute carrier family 19 member 3</fullName>
    </recommendedName>
</protein>
<dbReference type="NCBIfam" id="TIGR00806">
    <property type="entry name" value="rfc"/>
    <property type="match status" value="1"/>
</dbReference>
<reference evidence="4" key="1">
    <citation type="submission" date="2020-03" db="EMBL/GenBank/DDBJ databases">
        <authorList>
            <person name="Weist P."/>
        </authorList>
    </citation>
    <scope>NUCLEOTIDE SEQUENCE</scope>
</reference>
<comment type="caution">
    <text evidence="4">The sequence shown here is derived from an EMBL/GenBank/DDBJ whole genome shotgun (WGS) entry which is preliminary data.</text>
</comment>
<dbReference type="InterPro" id="IPR036259">
    <property type="entry name" value="MFS_trans_sf"/>
</dbReference>
<dbReference type="EMBL" id="CADEAL010003124">
    <property type="protein sequence ID" value="CAB1443543.1"/>
    <property type="molecule type" value="Genomic_DNA"/>
</dbReference>
<dbReference type="PANTHER" id="PTHR10686">
    <property type="entry name" value="FOLATE TRANSPORTER"/>
    <property type="match status" value="1"/>
</dbReference>
<feature type="transmembrane region" description="Helical" evidence="3">
    <location>
        <begin position="314"/>
        <end position="334"/>
    </location>
</feature>
<comment type="similarity">
    <text evidence="2">Belongs to the reduced folate carrier (RFC) transporter (TC 2.A.48) family.</text>
</comment>
<keyword evidence="5" id="KW-1185">Reference proteome</keyword>
<feature type="transmembrane region" description="Helical" evidence="3">
    <location>
        <begin position="340"/>
        <end position="363"/>
    </location>
</feature>
<accession>A0A9N7V7K5</accession>
<gene>
    <name evidence="4" type="ORF">PLEPLA_LOCUS31259</name>
</gene>
<feature type="transmembrane region" description="Helical" evidence="3">
    <location>
        <begin position="485"/>
        <end position="505"/>
    </location>
</feature>
<dbReference type="Pfam" id="PF01770">
    <property type="entry name" value="Folate_carrier"/>
    <property type="match status" value="1"/>
</dbReference>
<dbReference type="Proteomes" id="UP001153269">
    <property type="component" value="Unassembled WGS sequence"/>
</dbReference>
<dbReference type="InterPro" id="IPR002666">
    <property type="entry name" value="Folate_carrier"/>
</dbReference>
<evidence type="ECO:0000256" key="1">
    <source>
        <dbReference type="ARBA" id="ARBA00004141"/>
    </source>
</evidence>
<feature type="transmembrane region" description="Helical" evidence="3">
    <location>
        <begin position="257"/>
        <end position="276"/>
    </location>
</feature>
<feature type="transmembrane region" description="Helical" evidence="3">
    <location>
        <begin position="282"/>
        <end position="302"/>
    </location>
</feature>
<keyword evidence="3" id="KW-0472">Membrane</keyword>
<dbReference type="GO" id="GO:0005886">
    <property type="term" value="C:plasma membrane"/>
    <property type="evidence" value="ECO:0007669"/>
    <property type="project" value="TreeGrafter"/>
</dbReference>
<feature type="transmembrane region" description="Helical" evidence="3">
    <location>
        <begin position="511"/>
        <end position="534"/>
    </location>
</feature>
<proteinExistence type="inferred from homology"/>
<evidence type="ECO:0000313" key="4">
    <source>
        <dbReference type="EMBL" id="CAB1443543.1"/>
    </source>
</evidence>
<dbReference type="GO" id="GO:0090482">
    <property type="term" value="F:vitamin transmembrane transporter activity"/>
    <property type="evidence" value="ECO:0007669"/>
    <property type="project" value="InterPro"/>
</dbReference>
<dbReference type="SUPFAM" id="SSF103473">
    <property type="entry name" value="MFS general substrate transporter"/>
    <property type="match status" value="1"/>
</dbReference>
<sequence length="659" mass="72317">MSNRRLSGALSGRGSGGRKKRTFVTARLISFSSSWILVLLLCHNYSHKSGFESEIHREYEAEIKSVNGLERKEGRMEPIGEELPGVNERQLYPENPIGARRRRKKEREMERRRGEQEFVDIVLGGVAVEPWEEGNNNGRAGDSVFATSPGSRRGAMGFCCSGEHGGGGGGRLCWGRHCGPCCTGWVGPTVLLCTYGFFSMMRPIEPFLTEFLTGSYKNLTTEQVSRQVYPVWTYSSLVLLIPVLLVTDVLRYKPVIILQGLTYVAAFLLVLVGSGVRSAQLALFSYSVASAGDVAYFSYIYVMVPASRYQQVTSYVRGAALLGFAVGGLLGQLLVSLGGVSLYCLALVTLVSVSIGLITTFFLPMPKTSIFLDGTDSVPQSQPHEGAHDFCKRAKMAAEHVGRIVQNLLQDCKKCYSSAALLFFCIWTATGRCGFYQVSGYVQLLWVQIQPQNVTAYNGGVDAIGMFSGAAAAVAVGHVSLEWSVWGELILGGFTLLIAAAVFLMELTHNIWISYACYIIFKTVYMQLVTICTFQIAQALNRKRYALVFERPHAIVINTKSLHLTINSQFFIYASYFAAMSLVFSIRGCTPCSTGEGGCGRAAGERQRPATVLQPMLLSINPELALLPLKQTLYGFPLNAPLNVFKTRINKKLGVDPVH</sequence>
<evidence type="ECO:0008006" key="6">
    <source>
        <dbReference type="Google" id="ProtNLM"/>
    </source>
</evidence>